<gene>
    <name evidence="2" type="ORF">DF286_03360</name>
</gene>
<dbReference type="Proteomes" id="UP000245916">
    <property type="component" value="Unassembled WGS sequence"/>
</dbReference>
<keyword evidence="3" id="KW-1185">Reference proteome</keyword>
<proteinExistence type="predicted"/>
<evidence type="ECO:0000256" key="1">
    <source>
        <dbReference type="SAM" id="MobiDB-lite"/>
    </source>
</evidence>
<dbReference type="RefSeq" id="WP_109270151.1">
    <property type="nucleotide sequence ID" value="NZ_QFFF01000001.1"/>
</dbReference>
<evidence type="ECO:0008006" key="4">
    <source>
        <dbReference type="Google" id="ProtNLM"/>
    </source>
</evidence>
<reference evidence="2 3" key="1">
    <citation type="submission" date="2018-05" db="EMBL/GenBank/DDBJ databases">
        <title>Genome of Sphingosinicella humi QZX222.</title>
        <authorList>
            <person name="Qiao Z."/>
            <person name="Wang G."/>
        </authorList>
    </citation>
    <scope>NUCLEOTIDE SEQUENCE [LARGE SCALE GENOMIC DNA]</scope>
    <source>
        <strain evidence="2 3">QZX222</strain>
    </source>
</reference>
<comment type="caution">
    <text evidence="2">The sequence shown here is derived from an EMBL/GenBank/DDBJ whole genome shotgun (WGS) entry which is preliminary data.</text>
</comment>
<protein>
    <recommendedName>
        <fullName evidence="4">Flagellar FliJ protein</fullName>
    </recommendedName>
</protein>
<accession>A0A2U2J147</accession>
<dbReference type="OrthoDB" id="7596720at2"/>
<dbReference type="AlphaFoldDB" id="A0A2U2J147"/>
<name>A0A2U2J147_9SPHN</name>
<organism evidence="2 3">
    <name type="scientific">Allosphingosinicella humi</name>
    <dbReference type="NCBI Taxonomy" id="2068657"/>
    <lineage>
        <taxon>Bacteria</taxon>
        <taxon>Pseudomonadati</taxon>
        <taxon>Pseudomonadota</taxon>
        <taxon>Alphaproteobacteria</taxon>
        <taxon>Sphingomonadales</taxon>
        <taxon>Sphingomonadaceae</taxon>
        <taxon>Allosphingosinicella</taxon>
    </lineage>
</organism>
<sequence>MNRAGLRQRARIVRVRRVQHDLAAAAAAKATAQLRALEQSEERLKQLRHGLGASEGQLFGSALASVGELAMRLDKAREGLGRTIDGARVQVAAREGVRLAARRDQESAEKLEERAAAAARRAEERKRSAIRPARPRFGIKEERS</sequence>
<evidence type="ECO:0000313" key="2">
    <source>
        <dbReference type="EMBL" id="PWG02011.1"/>
    </source>
</evidence>
<feature type="region of interest" description="Disordered" evidence="1">
    <location>
        <begin position="102"/>
        <end position="144"/>
    </location>
</feature>
<feature type="compositionally biased region" description="Basic and acidic residues" evidence="1">
    <location>
        <begin position="102"/>
        <end position="127"/>
    </location>
</feature>
<evidence type="ECO:0000313" key="3">
    <source>
        <dbReference type="Proteomes" id="UP000245916"/>
    </source>
</evidence>
<dbReference type="EMBL" id="QFFF01000001">
    <property type="protein sequence ID" value="PWG02011.1"/>
    <property type="molecule type" value="Genomic_DNA"/>
</dbReference>